<dbReference type="CDD" id="cd00081">
    <property type="entry name" value="Hint"/>
    <property type="match status" value="1"/>
</dbReference>
<keyword evidence="2" id="KW-0472">Membrane</keyword>
<dbReference type="PROSITE" id="PS50817">
    <property type="entry name" value="INTEIN_N_TER"/>
    <property type="match status" value="1"/>
</dbReference>
<evidence type="ECO:0000256" key="2">
    <source>
        <dbReference type="SAM" id="Phobius"/>
    </source>
</evidence>
<proteinExistence type="predicted"/>
<gene>
    <name evidence="3" type="ORF">PBAH0796_LOCUS31904</name>
</gene>
<keyword evidence="2" id="KW-1133">Transmembrane helix</keyword>
<reference evidence="3" key="1">
    <citation type="submission" date="2021-01" db="EMBL/GenBank/DDBJ databases">
        <authorList>
            <person name="Corre E."/>
            <person name="Pelletier E."/>
            <person name="Niang G."/>
            <person name="Scheremetjew M."/>
            <person name="Finn R."/>
            <person name="Kale V."/>
            <person name="Holt S."/>
            <person name="Cochrane G."/>
            <person name="Meng A."/>
            <person name="Brown T."/>
            <person name="Cohen L."/>
        </authorList>
    </citation>
    <scope>NUCLEOTIDE SEQUENCE</scope>
    <source>
        <strain evidence="3">Pbaha01</strain>
    </source>
</reference>
<feature type="region of interest" description="Disordered" evidence="1">
    <location>
        <begin position="617"/>
        <end position="645"/>
    </location>
</feature>
<organism evidence="3">
    <name type="scientific">Pyrodinium bahamense</name>
    <dbReference type="NCBI Taxonomy" id="73915"/>
    <lineage>
        <taxon>Eukaryota</taxon>
        <taxon>Sar</taxon>
        <taxon>Alveolata</taxon>
        <taxon>Dinophyceae</taxon>
        <taxon>Gonyaulacales</taxon>
        <taxon>Pyrocystaceae</taxon>
        <taxon>Pyrodinium</taxon>
    </lineage>
</organism>
<name>A0A7S0BA89_9DINO</name>
<protein>
    <recommendedName>
        <fullName evidence="4">Intein C-terminal splicing domain-containing protein</fullName>
    </recommendedName>
</protein>
<evidence type="ECO:0008006" key="4">
    <source>
        <dbReference type="Google" id="ProtNLM"/>
    </source>
</evidence>
<dbReference type="GO" id="GO:0016539">
    <property type="term" value="P:intein-mediated protein splicing"/>
    <property type="evidence" value="ECO:0007669"/>
    <property type="project" value="InterPro"/>
</dbReference>
<dbReference type="InterPro" id="IPR006141">
    <property type="entry name" value="Intein_N"/>
</dbReference>
<dbReference type="Gene3D" id="2.170.16.10">
    <property type="entry name" value="Hedgehog/Intein (Hint) domain"/>
    <property type="match status" value="1"/>
</dbReference>
<dbReference type="SUPFAM" id="SSF51294">
    <property type="entry name" value="Hedgehog/intein (Hint) domain"/>
    <property type="match status" value="1"/>
</dbReference>
<feature type="transmembrane region" description="Helical" evidence="2">
    <location>
        <begin position="499"/>
        <end position="524"/>
    </location>
</feature>
<accession>A0A7S0BA89</accession>
<dbReference type="EMBL" id="HBEG01052453">
    <property type="protein sequence ID" value="CAD8388216.1"/>
    <property type="molecule type" value="Transcribed_RNA"/>
</dbReference>
<keyword evidence="2" id="KW-0812">Transmembrane</keyword>
<evidence type="ECO:0000313" key="3">
    <source>
        <dbReference type="EMBL" id="CAD8388216.1"/>
    </source>
</evidence>
<sequence length="645" mass="69544">MDAVMMEPAELFVDEIGHPVRGHSQVLGASTSVPALSGHHAAGRLFWARGGKCAGEHEVITLCLDRFHWFYVEGIRVHNKGGCFAPSTLVNLADGTRRAIGNLEAGNRVLSWDEAKQRARNATVASVLRHRSSRLQTVLLEDGVTRITSTVDHPFWSHAKGRLVSSEPSETAREYGLAVAVMGIEETFADAQGMPVRGSVHLCPSSAARASSEDDGLPECLFGAGRNDPDLEVVTLSLEGSHWFFAEGIRVHNKGGATGSGGEFCCCNVGLQWDHAFQRCVPCAGKGLLNHGVDCYEQCGRRQGKCDFCGTGGKCCRSAFKEPQDLVGDAGCGQYEGGVGKHVCVGVAHEGLQHPFANCWLPCGQRAGQCDWCGHGDFCCRTGFSTPRDLRGEQACLPHEGHPKQHVCVSREPSCDAPDVIWESKSWWFCGRNQTSCDTKSTNSYCCCDQGLQWDNGSASCQACTGDPTTCGGSNIIEWTQPDGWCHPSQHLHGCEAPVSLLVGTTTLICVFGCGCFCCAAAWWGEHQKERRYNTLAQQCKRSGHVTTPTTCTIEAARDTTYMQGWYCDSCNRFTPFSGQPFQRCHQCDVDFCVSCQAAPPAAGSLVRQASGSLAGAPGRGFGGGRTPAAVEEEAQPLRNYAEAR</sequence>
<dbReference type="InterPro" id="IPR036844">
    <property type="entry name" value="Hint_dom_sf"/>
</dbReference>
<evidence type="ECO:0000256" key="1">
    <source>
        <dbReference type="SAM" id="MobiDB-lite"/>
    </source>
</evidence>
<dbReference type="AlphaFoldDB" id="A0A7S0BA89"/>